<reference evidence="2" key="1">
    <citation type="submission" date="2023-03" db="EMBL/GenBank/DDBJ databases">
        <title>Massive genome expansion in bonnet fungi (Mycena s.s.) driven by repeated elements and novel gene families across ecological guilds.</title>
        <authorList>
            <consortium name="Lawrence Berkeley National Laboratory"/>
            <person name="Harder C.B."/>
            <person name="Miyauchi S."/>
            <person name="Viragh M."/>
            <person name="Kuo A."/>
            <person name="Thoen E."/>
            <person name="Andreopoulos B."/>
            <person name="Lu D."/>
            <person name="Skrede I."/>
            <person name="Drula E."/>
            <person name="Henrissat B."/>
            <person name="Morin E."/>
            <person name="Kohler A."/>
            <person name="Barry K."/>
            <person name="LaButti K."/>
            <person name="Morin E."/>
            <person name="Salamov A."/>
            <person name="Lipzen A."/>
            <person name="Mereny Z."/>
            <person name="Hegedus B."/>
            <person name="Baldrian P."/>
            <person name="Stursova M."/>
            <person name="Weitz H."/>
            <person name="Taylor A."/>
            <person name="Grigoriev I.V."/>
            <person name="Nagy L.G."/>
            <person name="Martin F."/>
            <person name="Kauserud H."/>
        </authorList>
    </citation>
    <scope>NUCLEOTIDE SEQUENCE</scope>
    <source>
        <strain evidence="2">CBHHK002</strain>
    </source>
</reference>
<dbReference type="AlphaFoldDB" id="A0AAD7E826"/>
<gene>
    <name evidence="2" type="ORF">DFH08DRAFT_724253</name>
</gene>
<dbReference type="GO" id="GO:0009395">
    <property type="term" value="P:phospholipid catabolic process"/>
    <property type="evidence" value="ECO:0007669"/>
    <property type="project" value="TreeGrafter"/>
</dbReference>
<dbReference type="Gene3D" id="3.40.720.10">
    <property type="entry name" value="Alkaline Phosphatase, subunit A"/>
    <property type="match status" value="1"/>
</dbReference>
<dbReference type="Proteomes" id="UP001218218">
    <property type="component" value="Unassembled WGS sequence"/>
</dbReference>
<dbReference type="InterPro" id="IPR017850">
    <property type="entry name" value="Alkaline_phosphatase_core_sf"/>
</dbReference>
<accession>A0AAD7E826</accession>
<proteinExistence type="predicted"/>
<evidence type="ECO:0000313" key="2">
    <source>
        <dbReference type="EMBL" id="KAJ7301465.1"/>
    </source>
</evidence>
<keyword evidence="1" id="KW-0378">Hydrolase</keyword>
<comment type="caution">
    <text evidence="2">The sequence shown here is derived from an EMBL/GenBank/DDBJ whole genome shotgun (WGS) entry which is preliminary data.</text>
</comment>
<dbReference type="EMBL" id="JARIHO010000134">
    <property type="protein sequence ID" value="KAJ7301465.1"/>
    <property type="molecule type" value="Genomic_DNA"/>
</dbReference>
<name>A0AAD7E826_9AGAR</name>
<evidence type="ECO:0000313" key="3">
    <source>
        <dbReference type="Proteomes" id="UP001218218"/>
    </source>
</evidence>
<keyword evidence="3" id="KW-1185">Reference proteome</keyword>
<protein>
    <submittedName>
        <fullName evidence="2">Uncharacterized protein</fullName>
    </submittedName>
</protein>
<organism evidence="2 3">
    <name type="scientific">Mycena albidolilacea</name>
    <dbReference type="NCBI Taxonomy" id="1033008"/>
    <lineage>
        <taxon>Eukaryota</taxon>
        <taxon>Fungi</taxon>
        <taxon>Dikarya</taxon>
        <taxon>Basidiomycota</taxon>
        <taxon>Agaricomycotina</taxon>
        <taxon>Agaricomycetes</taxon>
        <taxon>Agaricomycetidae</taxon>
        <taxon>Agaricales</taxon>
        <taxon>Marasmiineae</taxon>
        <taxon>Mycenaceae</taxon>
        <taxon>Mycena</taxon>
    </lineage>
</organism>
<dbReference type="PANTHER" id="PTHR31956:SF8">
    <property type="entry name" value="ACID PHOSPHATASE PHOA (AFU_ORTHOLOGUE AFUA_1G03570)"/>
    <property type="match status" value="1"/>
</dbReference>
<dbReference type="InterPro" id="IPR007312">
    <property type="entry name" value="Phosphoesterase"/>
</dbReference>
<sequence>WLLPLLTNPRVNDGETLILLTFDETEDYTIQNTVYSVLLGDTVPLKLRGTTDNTLYTHYSSLSTVQANWGLKSLGRGDMIA</sequence>
<feature type="non-terminal residue" evidence="2">
    <location>
        <position position="81"/>
    </location>
</feature>
<evidence type="ECO:0000256" key="1">
    <source>
        <dbReference type="ARBA" id="ARBA00022801"/>
    </source>
</evidence>
<dbReference type="PANTHER" id="PTHR31956">
    <property type="entry name" value="NON-SPECIFIC PHOSPHOLIPASE C4-RELATED"/>
    <property type="match status" value="1"/>
</dbReference>
<dbReference type="GO" id="GO:0016788">
    <property type="term" value="F:hydrolase activity, acting on ester bonds"/>
    <property type="evidence" value="ECO:0007669"/>
    <property type="project" value="InterPro"/>
</dbReference>